<gene>
    <name evidence="1" type="ORF">GAK30_03677</name>
</gene>
<comment type="caution">
    <text evidence="1">The sequence shown here is derived from an EMBL/GenBank/DDBJ whole genome shotgun (WGS) entry which is preliminary data.</text>
</comment>
<reference evidence="2" key="1">
    <citation type="journal article" date="2020" name="MBio">
        <title>Horizontal gene transfer to a defensive symbiont with a reduced genome amongst a multipartite beetle microbiome.</title>
        <authorList>
            <person name="Waterworth S.C."/>
            <person name="Florez L.V."/>
            <person name="Rees E.R."/>
            <person name="Hertweck C."/>
            <person name="Kaltenpoth M."/>
            <person name="Kwan J.C."/>
        </authorList>
    </citation>
    <scope>NUCLEOTIDE SEQUENCE [LARGE SCALE GENOMIC DNA]</scope>
</reference>
<sequence>MMSSALLLTMMNPPAGGDDEFNDWADTEHIPERRAIPGIRLAQRFRNRTGSPRYMALYDLASMGVLESAAYRAIAGPNLSPWSKRILAGATDRWRFEGRLIHATPEPDEPLSMAGVQGVILLAWHKLSATADHGDAITAAVGAAAARIESVQWLRVYAGERGETQDFAAVLGLGIAGSAVHTDPHGYSAPGAPCGFAQGFERL</sequence>
<organism evidence="1 2">
    <name type="scientific">Paracidovorax wautersii</name>
    <dbReference type="NCBI Taxonomy" id="1177982"/>
    <lineage>
        <taxon>Bacteria</taxon>
        <taxon>Pseudomonadati</taxon>
        <taxon>Pseudomonadota</taxon>
        <taxon>Betaproteobacteria</taxon>
        <taxon>Burkholderiales</taxon>
        <taxon>Comamonadaceae</taxon>
        <taxon>Paracidovorax</taxon>
    </lineage>
</organism>
<evidence type="ECO:0000313" key="1">
    <source>
        <dbReference type="EMBL" id="KAF1018440.1"/>
    </source>
</evidence>
<dbReference type="AlphaFoldDB" id="A0A7V8JNL3"/>
<name>A0A7V8JNL3_9BURK</name>
<evidence type="ECO:0000313" key="2">
    <source>
        <dbReference type="Proteomes" id="UP000461670"/>
    </source>
</evidence>
<accession>A0A7V8JNL3</accession>
<dbReference type="EMBL" id="WNDQ01000086">
    <property type="protein sequence ID" value="KAF1018440.1"/>
    <property type="molecule type" value="Genomic_DNA"/>
</dbReference>
<protein>
    <submittedName>
        <fullName evidence="1">Uncharacterized protein</fullName>
    </submittedName>
</protein>
<proteinExistence type="predicted"/>
<dbReference type="Proteomes" id="UP000461670">
    <property type="component" value="Unassembled WGS sequence"/>
</dbReference>